<reference evidence="1 2" key="1">
    <citation type="submission" date="2023-09" db="EMBL/GenBank/DDBJ databases">
        <authorList>
            <person name="Wang M."/>
        </authorList>
    </citation>
    <scope>NUCLEOTIDE SEQUENCE [LARGE SCALE GENOMIC DNA]</scope>
    <source>
        <strain evidence="1">GT-2023</strain>
        <tissue evidence="1">Liver</tissue>
    </source>
</reference>
<proteinExistence type="predicted"/>
<dbReference type="Proteomes" id="UP001558613">
    <property type="component" value="Unassembled WGS sequence"/>
</dbReference>
<dbReference type="EMBL" id="JAYMGO010000003">
    <property type="protein sequence ID" value="KAL1278761.1"/>
    <property type="molecule type" value="Genomic_DNA"/>
</dbReference>
<protein>
    <submittedName>
        <fullName evidence="1">Uncharacterized protein</fullName>
    </submittedName>
</protein>
<evidence type="ECO:0000313" key="1">
    <source>
        <dbReference type="EMBL" id="KAL1278761.1"/>
    </source>
</evidence>
<accession>A0ABR3NPQ2</accession>
<name>A0ABR3NPQ2_9TELE</name>
<gene>
    <name evidence="1" type="ORF">QQF64_025434</name>
</gene>
<sequence>MLSDEINNGKLCCDWSAVVRLHRDWSRTQLSHLIRLVHSIAAGERVSGGNACERNAYLTPARGLYASD</sequence>
<keyword evidence="2" id="KW-1185">Reference proteome</keyword>
<organism evidence="1 2">
    <name type="scientific">Cirrhinus molitorella</name>
    <name type="common">mud carp</name>
    <dbReference type="NCBI Taxonomy" id="172907"/>
    <lineage>
        <taxon>Eukaryota</taxon>
        <taxon>Metazoa</taxon>
        <taxon>Chordata</taxon>
        <taxon>Craniata</taxon>
        <taxon>Vertebrata</taxon>
        <taxon>Euteleostomi</taxon>
        <taxon>Actinopterygii</taxon>
        <taxon>Neopterygii</taxon>
        <taxon>Teleostei</taxon>
        <taxon>Ostariophysi</taxon>
        <taxon>Cypriniformes</taxon>
        <taxon>Cyprinidae</taxon>
        <taxon>Labeoninae</taxon>
        <taxon>Labeonini</taxon>
        <taxon>Cirrhinus</taxon>
    </lineage>
</organism>
<evidence type="ECO:0000313" key="2">
    <source>
        <dbReference type="Proteomes" id="UP001558613"/>
    </source>
</evidence>
<comment type="caution">
    <text evidence="1">The sequence shown here is derived from an EMBL/GenBank/DDBJ whole genome shotgun (WGS) entry which is preliminary data.</text>
</comment>